<evidence type="ECO:0000256" key="6">
    <source>
        <dbReference type="ARBA" id="ARBA00023002"/>
    </source>
</evidence>
<name>A0ABR0K543_9EURO</name>
<dbReference type="InterPro" id="IPR055275">
    <property type="entry name" value="Ferredox_Rdtase"/>
</dbReference>
<dbReference type="PANTHER" id="PTHR48467">
    <property type="entry name" value="GLUTAMATE SYNTHASE 1 [NADH], CHLOROPLASTIC-LIKE"/>
    <property type="match status" value="1"/>
</dbReference>
<sequence>MAPEKLCSAACHHAFNTTRTAEISIALRSFSTATARREQEQSHSTTEHNAPGPAPRVAIIGSGPAGFYAARKLMREVHGTKIDMYERLPTPYGLVRYGVAPDHPEVKNCQDEFNQVAQSPDYTFVGNVELGRDLPLPILAKHYHAIVFSYGASKDKEIGLEGEDKPHIYSARAFVGWYNGLPEYRNLKPDLQAGESAIVVGQGNVAMDVARILLSSVEALQKTDLTSYAIETLKTSRVKHVHVVGRRGPMQAAFTIKEVRELIHLPGVNFSPIPHHLFPPNSKSLERPKRRLMELLQKGKPHDPQATKSWSLDFLLAPTHLDWEPNDPNTLRGVTFTRTALSDPSSPSSPVSNTPETTTIPTSTLLRSIGYKAEAIPGMDRLGATFDARAGTLQHDGTGRILMLDTPAPAHASPHAHAQGDAALYCAGWVKRGPTGVIANTMTDAFQTAEAIISDWKRASLNSASTLHHPKRGWPGVKTQAAAEGHRLEKVVSWDGWHRIDEKEKRAGAMKGKPREKYGRVEDMVEAAAAGGGGHVH</sequence>
<dbReference type="SUPFAM" id="SSF51971">
    <property type="entry name" value="Nucleotide-binding domain"/>
    <property type="match status" value="1"/>
</dbReference>
<feature type="compositionally biased region" description="Low complexity" evidence="9">
    <location>
        <begin position="342"/>
        <end position="361"/>
    </location>
</feature>
<dbReference type="PIRSF" id="PIRSF000362">
    <property type="entry name" value="FNR"/>
    <property type="match status" value="1"/>
</dbReference>
<feature type="region of interest" description="Disordered" evidence="9">
    <location>
        <begin position="32"/>
        <end position="54"/>
    </location>
</feature>
<protein>
    <recommendedName>
        <fullName evidence="8">NADPH:adrenodoxin oxidoreductase, mitochondrial</fullName>
        <ecNumber evidence="8">1.18.1.6</ecNumber>
    </recommendedName>
</protein>
<dbReference type="PANTHER" id="PTHR48467:SF1">
    <property type="entry name" value="GLUTAMATE SYNTHASE 1 [NADH], CHLOROPLASTIC-LIKE"/>
    <property type="match status" value="1"/>
</dbReference>
<accession>A0ABR0K543</accession>
<dbReference type="EMBL" id="JAVRRG010000091">
    <property type="protein sequence ID" value="KAK5087415.1"/>
    <property type="molecule type" value="Genomic_DNA"/>
</dbReference>
<comment type="cofactor">
    <cofactor evidence="1 8">
        <name>FAD</name>
        <dbReference type="ChEBI" id="CHEBI:57692"/>
    </cofactor>
</comment>
<dbReference type="InterPro" id="IPR036188">
    <property type="entry name" value="FAD/NAD-bd_sf"/>
</dbReference>
<keyword evidence="12" id="KW-1185">Reference proteome</keyword>
<feature type="region of interest" description="Disordered" evidence="9">
    <location>
        <begin position="339"/>
        <end position="361"/>
    </location>
</feature>
<evidence type="ECO:0000256" key="8">
    <source>
        <dbReference type="PIRNR" id="PIRNR000362"/>
    </source>
</evidence>
<feature type="domain" description="FAD/NAD(P)-binding" evidence="10">
    <location>
        <begin position="56"/>
        <end position="216"/>
    </location>
</feature>
<dbReference type="PRINTS" id="PR00419">
    <property type="entry name" value="ADXRDTASE"/>
</dbReference>
<evidence type="ECO:0000259" key="10">
    <source>
        <dbReference type="Pfam" id="PF07992"/>
    </source>
</evidence>
<evidence type="ECO:0000256" key="4">
    <source>
        <dbReference type="ARBA" id="ARBA00022827"/>
    </source>
</evidence>
<dbReference type="Pfam" id="PF07992">
    <property type="entry name" value="Pyr_redox_2"/>
    <property type="match status" value="1"/>
</dbReference>
<gene>
    <name evidence="11" type="primary">ARH1</name>
    <name evidence="11" type="ORF">LTR24_006766</name>
</gene>
<proteinExistence type="inferred from homology"/>
<comment type="similarity">
    <text evidence="2 8">Belongs to the ferredoxin--NADP reductase type 1 family.</text>
</comment>
<organism evidence="11 12">
    <name type="scientific">Lithohypha guttulata</name>
    <dbReference type="NCBI Taxonomy" id="1690604"/>
    <lineage>
        <taxon>Eukaryota</taxon>
        <taxon>Fungi</taxon>
        <taxon>Dikarya</taxon>
        <taxon>Ascomycota</taxon>
        <taxon>Pezizomycotina</taxon>
        <taxon>Eurotiomycetes</taxon>
        <taxon>Chaetothyriomycetidae</taxon>
        <taxon>Chaetothyriales</taxon>
        <taxon>Trichomeriaceae</taxon>
        <taxon>Lithohypha</taxon>
    </lineage>
</organism>
<evidence type="ECO:0000256" key="9">
    <source>
        <dbReference type="SAM" id="MobiDB-lite"/>
    </source>
</evidence>
<reference evidence="11 12" key="1">
    <citation type="submission" date="2023-08" db="EMBL/GenBank/DDBJ databases">
        <title>Black Yeasts Isolated from many extreme environments.</title>
        <authorList>
            <person name="Coleine C."/>
            <person name="Stajich J.E."/>
            <person name="Selbmann L."/>
        </authorList>
    </citation>
    <scope>NUCLEOTIDE SEQUENCE [LARGE SCALE GENOMIC DNA]</scope>
    <source>
        <strain evidence="11 12">CCFEE 5885</strain>
    </source>
</reference>
<keyword evidence="4 8" id="KW-0274">FAD</keyword>
<keyword evidence="5 8" id="KW-0521">NADP</keyword>
<comment type="catalytic activity">
    <reaction evidence="7 8">
        <text>2 reduced [adrenodoxin] + NADP(+) + H(+) = 2 oxidized [adrenodoxin] + NADPH</text>
        <dbReference type="Rhea" id="RHEA:42312"/>
        <dbReference type="Rhea" id="RHEA-COMP:9998"/>
        <dbReference type="Rhea" id="RHEA-COMP:9999"/>
        <dbReference type="ChEBI" id="CHEBI:15378"/>
        <dbReference type="ChEBI" id="CHEBI:33737"/>
        <dbReference type="ChEBI" id="CHEBI:33738"/>
        <dbReference type="ChEBI" id="CHEBI:57783"/>
        <dbReference type="ChEBI" id="CHEBI:58349"/>
        <dbReference type="EC" id="1.18.1.6"/>
    </reaction>
</comment>
<evidence type="ECO:0000256" key="5">
    <source>
        <dbReference type="ARBA" id="ARBA00022857"/>
    </source>
</evidence>
<keyword evidence="3 8" id="KW-0285">Flavoprotein</keyword>
<dbReference type="Proteomes" id="UP001345013">
    <property type="component" value="Unassembled WGS sequence"/>
</dbReference>
<evidence type="ECO:0000256" key="7">
    <source>
        <dbReference type="ARBA" id="ARBA00048933"/>
    </source>
</evidence>
<keyword evidence="6 8" id="KW-0560">Oxidoreductase</keyword>
<dbReference type="InterPro" id="IPR023753">
    <property type="entry name" value="FAD/NAD-binding_dom"/>
</dbReference>
<dbReference type="EC" id="1.18.1.6" evidence="8"/>
<dbReference type="Gene3D" id="3.40.50.720">
    <property type="entry name" value="NAD(P)-binding Rossmann-like Domain"/>
    <property type="match status" value="1"/>
</dbReference>
<evidence type="ECO:0000313" key="12">
    <source>
        <dbReference type="Proteomes" id="UP001345013"/>
    </source>
</evidence>
<dbReference type="Gene3D" id="3.50.50.60">
    <property type="entry name" value="FAD/NAD(P)-binding domain"/>
    <property type="match status" value="1"/>
</dbReference>
<comment type="subcellular location">
    <subcellularLocation>
        <location evidence="8">Mitochondrion</location>
    </subcellularLocation>
</comment>
<dbReference type="InterPro" id="IPR021163">
    <property type="entry name" value="Ferredox_Rdtase_adrenod"/>
</dbReference>
<evidence type="ECO:0000256" key="1">
    <source>
        <dbReference type="ARBA" id="ARBA00001974"/>
    </source>
</evidence>
<dbReference type="GO" id="GO:0016491">
    <property type="term" value="F:oxidoreductase activity"/>
    <property type="evidence" value="ECO:0007669"/>
    <property type="project" value="UniProtKB-KW"/>
</dbReference>
<keyword evidence="8" id="KW-0496">Mitochondrion</keyword>
<evidence type="ECO:0000256" key="2">
    <source>
        <dbReference type="ARBA" id="ARBA00008312"/>
    </source>
</evidence>
<comment type="caution">
    <text evidence="11">The sequence shown here is derived from an EMBL/GenBank/DDBJ whole genome shotgun (WGS) entry which is preliminary data.</text>
</comment>
<evidence type="ECO:0000256" key="3">
    <source>
        <dbReference type="ARBA" id="ARBA00022630"/>
    </source>
</evidence>
<evidence type="ECO:0000313" key="11">
    <source>
        <dbReference type="EMBL" id="KAK5087415.1"/>
    </source>
</evidence>